<organism evidence="2 3">
    <name type="scientific">Paenibacillus odorifer</name>
    <dbReference type="NCBI Taxonomy" id="189426"/>
    <lineage>
        <taxon>Bacteria</taxon>
        <taxon>Bacillati</taxon>
        <taxon>Bacillota</taxon>
        <taxon>Bacilli</taxon>
        <taxon>Bacillales</taxon>
        <taxon>Paenibacillaceae</taxon>
        <taxon>Paenibacillus</taxon>
    </lineage>
</organism>
<gene>
    <name evidence="2" type="ORF">BSK65_02060</name>
</gene>
<sequence length="281" mass="31544">MITIRYGTLAHTFGCLPLNSLTATLQNYDIDFVQLALSKAIQDIDTSTGKLSPGLANYVGEQFDRVGIRIGVLGCYINPIHPDSVIRRLEIDRFKEHLRYARQFGAPMVATETGALTTFQAQDPLHYEEIGWDILKATVQELAEEAEKWGVFLGLEGVCTHTLSTPDKMRRILDEIPSGNIGVVLDPCNFIGDAVDMQDQIVDDAFRLFGDRIILAHLKDIYQDGERIYHGKAGGGHFHTEAFLSRLQKFKPMIDVSLEDIMNLEINETVALLKNITYMEK</sequence>
<dbReference type="InterPro" id="IPR050312">
    <property type="entry name" value="IolE/XylAMocC-like"/>
</dbReference>
<protein>
    <submittedName>
        <fullName evidence="2">Xylose isomerase</fullName>
    </submittedName>
</protein>
<reference evidence="2 3" key="1">
    <citation type="submission" date="2016-11" db="EMBL/GenBank/DDBJ databases">
        <title>Paenibacillus species isolates.</title>
        <authorList>
            <person name="Beno S.M."/>
        </authorList>
    </citation>
    <scope>NUCLEOTIDE SEQUENCE [LARGE SCALE GENOMIC DNA]</scope>
    <source>
        <strain evidence="2 3">FSL H7-0443</strain>
    </source>
</reference>
<comment type="caution">
    <text evidence="2">The sequence shown here is derived from an EMBL/GenBank/DDBJ whole genome shotgun (WGS) entry which is preliminary data.</text>
</comment>
<feature type="domain" description="Xylose isomerase-like TIM barrel" evidence="1">
    <location>
        <begin position="28"/>
        <end position="261"/>
    </location>
</feature>
<dbReference type="OrthoDB" id="2063291at2"/>
<evidence type="ECO:0000313" key="3">
    <source>
        <dbReference type="Proteomes" id="UP000187425"/>
    </source>
</evidence>
<dbReference type="SUPFAM" id="SSF51658">
    <property type="entry name" value="Xylose isomerase-like"/>
    <property type="match status" value="1"/>
</dbReference>
<dbReference type="PANTHER" id="PTHR12110:SF21">
    <property type="entry name" value="XYLOSE ISOMERASE-LIKE TIM BARREL DOMAIN-CONTAINING PROTEIN"/>
    <property type="match status" value="1"/>
</dbReference>
<dbReference type="GO" id="GO:0016853">
    <property type="term" value="F:isomerase activity"/>
    <property type="evidence" value="ECO:0007669"/>
    <property type="project" value="UniProtKB-KW"/>
</dbReference>
<dbReference type="Pfam" id="PF01261">
    <property type="entry name" value="AP_endonuc_2"/>
    <property type="match status" value="1"/>
</dbReference>
<accession>A0A1R0ZP11</accession>
<dbReference type="InterPro" id="IPR013022">
    <property type="entry name" value="Xyl_isomerase-like_TIM-brl"/>
</dbReference>
<dbReference type="PANTHER" id="PTHR12110">
    <property type="entry name" value="HYDROXYPYRUVATE ISOMERASE"/>
    <property type="match status" value="1"/>
</dbReference>
<dbReference type="InterPro" id="IPR036237">
    <property type="entry name" value="Xyl_isomerase-like_sf"/>
</dbReference>
<dbReference type="EMBL" id="MPTW01000001">
    <property type="protein sequence ID" value="OME74492.1"/>
    <property type="molecule type" value="Genomic_DNA"/>
</dbReference>
<dbReference type="Proteomes" id="UP000187425">
    <property type="component" value="Unassembled WGS sequence"/>
</dbReference>
<keyword evidence="2" id="KW-0413">Isomerase</keyword>
<proteinExistence type="predicted"/>
<name>A0A1R0ZP11_9BACL</name>
<dbReference type="AlphaFoldDB" id="A0A1R0ZP11"/>
<dbReference type="RefSeq" id="WP_076283049.1">
    <property type="nucleotide sequence ID" value="NZ_MPTW01000001.1"/>
</dbReference>
<evidence type="ECO:0000259" key="1">
    <source>
        <dbReference type="Pfam" id="PF01261"/>
    </source>
</evidence>
<evidence type="ECO:0000313" key="2">
    <source>
        <dbReference type="EMBL" id="OME74492.1"/>
    </source>
</evidence>
<dbReference type="Gene3D" id="3.20.20.150">
    <property type="entry name" value="Divalent-metal-dependent TIM barrel enzymes"/>
    <property type="match status" value="1"/>
</dbReference>